<evidence type="ECO:0000313" key="20">
    <source>
        <dbReference type="Proteomes" id="UP000324629"/>
    </source>
</evidence>
<accession>A0A5J4NS02</accession>
<dbReference type="InterPro" id="IPR059039">
    <property type="entry name" value="ZNF380_CC"/>
</dbReference>
<feature type="compositionally biased region" description="Basic and acidic residues" evidence="16">
    <location>
        <begin position="120"/>
        <end position="133"/>
    </location>
</feature>
<evidence type="ECO:0000256" key="13">
    <source>
        <dbReference type="ARBA" id="ARBA00023306"/>
    </source>
</evidence>
<feature type="region of interest" description="Disordered" evidence="16">
    <location>
        <begin position="103"/>
        <end position="133"/>
    </location>
</feature>
<dbReference type="SUPFAM" id="SSF57667">
    <property type="entry name" value="beta-beta-alpha zinc fingers"/>
    <property type="match status" value="1"/>
</dbReference>
<evidence type="ECO:0000256" key="9">
    <source>
        <dbReference type="ARBA" id="ARBA00022776"/>
    </source>
</evidence>
<keyword evidence="8" id="KW-0863">Zinc-finger</keyword>
<dbReference type="PANTHER" id="PTHR13278">
    <property type="entry name" value="ZINC FINGER PROTEIN 830"/>
    <property type="match status" value="1"/>
</dbReference>
<evidence type="ECO:0000256" key="1">
    <source>
        <dbReference type="ARBA" id="ARBA00004286"/>
    </source>
</evidence>
<gene>
    <name evidence="19" type="ORF">DEA37_0002743</name>
</gene>
<evidence type="ECO:0000256" key="4">
    <source>
        <dbReference type="ARBA" id="ARBA00022454"/>
    </source>
</evidence>
<feature type="compositionally biased region" description="Acidic residues" evidence="16">
    <location>
        <begin position="243"/>
        <end position="253"/>
    </location>
</feature>
<proteinExistence type="predicted"/>
<evidence type="ECO:0000256" key="8">
    <source>
        <dbReference type="ARBA" id="ARBA00022771"/>
    </source>
</evidence>
<keyword evidence="5" id="KW-0217">Developmental protein</keyword>
<feature type="compositionally biased region" description="Basic and acidic residues" evidence="16">
    <location>
        <begin position="227"/>
        <end position="237"/>
    </location>
</feature>
<evidence type="ECO:0000256" key="3">
    <source>
        <dbReference type="ARBA" id="ARBA00017358"/>
    </source>
</evidence>
<evidence type="ECO:0000313" key="19">
    <source>
        <dbReference type="EMBL" id="KAA3678271.1"/>
    </source>
</evidence>
<evidence type="ECO:0000256" key="6">
    <source>
        <dbReference type="ARBA" id="ARBA00022618"/>
    </source>
</evidence>
<dbReference type="GO" id="GO:0044773">
    <property type="term" value="P:mitotic DNA damage checkpoint signaling"/>
    <property type="evidence" value="ECO:0007669"/>
    <property type="project" value="TreeGrafter"/>
</dbReference>
<keyword evidence="11 15" id="KW-0175">Coiled coil</keyword>
<keyword evidence="9" id="KW-0498">Mitosis</keyword>
<dbReference type="InterPro" id="IPR022755">
    <property type="entry name" value="Znf_C2H2_jaz"/>
</dbReference>
<keyword evidence="12" id="KW-0539">Nucleus</keyword>
<keyword evidence="7" id="KW-0479">Metal-binding</keyword>
<name>A0A5J4NS02_9TREM</name>
<evidence type="ECO:0000256" key="11">
    <source>
        <dbReference type="ARBA" id="ARBA00023054"/>
    </source>
</evidence>
<dbReference type="EMBL" id="QNGE01001162">
    <property type="protein sequence ID" value="KAA3678271.1"/>
    <property type="molecule type" value="Genomic_DNA"/>
</dbReference>
<dbReference type="InterPro" id="IPR040050">
    <property type="entry name" value="ZNF830-like"/>
</dbReference>
<feature type="region of interest" description="Disordered" evidence="16">
    <location>
        <begin position="226"/>
        <end position="262"/>
    </location>
</feature>
<dbReference type="Pfam" id="PF23406">
    <property type="entry name" value="ZNF380_CC"/>
    <property type="match status" value="1"/>
</dbReference>
<dbReference type="Pfam" id="PF12171">
    <property type="entry name" value="zf-C2H2_jaz"/>
    <property type="match status" value="1"/>
</dbReference>
<evidence type="ECO:0000256" key="7">
    <source>
        <dbReference type="ARBA" id="ARBA00022723"/>
    </source>
</evidence>
<organism evidence="19 20">
    <name type="scientific">Paragonimus westermani</name>
    <dbReference type="NCBI Taxonomy" id="34504"/>
    <lineage>
        <taxon>Eukaryota</taxon>
        <taxon>Metazoa</taxon>
        <taxon>Spiralia</taxon>
        <taxon>Lophotrochozoa</taxon>
        <taxon>Platyhelminthes</taxon>
        <taxon>Trematoda</taxon>
        <taxon>Digenea</taxon>
        <taxon>Plagiorchiida</taxon>
        <taxon>Troglotremata</taxon>
        <taxon>Troglotrematidae</taxon>
        <taxon>Paragonimus</taxon>
    </lineage>
</organism>
<evidence type="ECO:0000259" key="17">
    <source>
        <dbReference type="Pfam" id="PF12171"/>
    </source>
</evidence>
<dbReference type="AlphaFoldDB" id="A0A5J4NS02"/>
<dbReference type="GO" id="GO:0003676">
    <property type="term" value="F:nucleic acid binding"/>
    <property type="evidence" value="ECO:0007669"/>
    <property type="project" value="InterPro"/>
</dbReference>
<evidence type="ECO:0000256" key="15">
    <source>
        <dbReference type="SAM" id="Coils"/>
    </source>
</evidence>
<evidence type="ECO:0000256" key="14">
    <source>
        <dbReference type="ARBA" id="ARBA00030672"/>
    </source>
</evidence>
<feature type="compositionally biased region" description="Polar residues" evidence="16">
    <location>
        <begin position="103"/>
        <end position="118"/>
    </location>
</feature>
<sequence length="262" mass="30115">MKAADFLPKSDVRQLIKVTKNQTRKIDHPHARYNQLGRISCIICGIQIKSELAWNAHVISKTHKQNEARDPSAVPKRLLKNPIQSSASNSKLPRLADQLISSNAVEDSQQTDPLTTGEKNPAEKTREVTDSKLPEGFFDDAYKDAKARNVPYKDKLTEEVELFQKEMNALEKQSEDIMEKETEAMVTGRELDELDTQIQKWEKIQQLQEEKDVLELKLRGKLIQSTERSDPEVKFKQEPTTFESDDDSEDDELYDFRAKKVI</sequence>
<evidence type="ECO:0000256" key="10">
    <source>
        <dbReference type="ARBA" id="ARBA00022833"/>
    </source>
</evidence>
<dbReference type="Proteomes" id="UP000324629">
    <property type="component" value="Unassembled WGS sequence"/>
</dbReference>
<evidence type="ECO:0000259" key="18">
    <source>
        <dbReference type="Pfam" id="PF23406"/>
    </source>
</evidence>
<reference evidence="19 20" key="1">
    <citation type="journal article" date="2019" name="Gigascience">
        <title>Whole-genome sequence of the oriental lung fluke Paragonimus westermani.</title>
        <authorList>
            <person name="Oey H."/>
            <person name="Zakrzewski M."/>
            <person name="Narain K."/>
            <person name="Devi K.R."/>
            <person name="Agatsuma T."/>
            <person name="Nawaratna S."/>
            <person name="Gobert G.N."/>
            <person name="Jones M.K."/>
            <person name="Ragan M.A."/>
            <person name="McManus D.P."/>
            <person name="Krause L."/>
        </authorList>
    </citation>
    <scope>NUCLEOTIDE SEQUENCE [LARGE SCALE GENOMIC DNA]</scope>
    <source>
        <strain evidence="19 20">IND2009</strain>
    </source>
</reference>
<comment type="caution">
    <text evidence="19">The sequence shown here is derived from an EMBL/GenBank/DDBJ whole genome shotgun (WGS) entry which is preliminary data.</text>
</comment>
<keyword evidence="13" id="KW-0131">Cell cycle</keyword>
<evidence type="ECO:0000256" key="2">
    <source>
        <dbReference type="ARBA" id="ARBA00004324"/>
    </source>
</evidence>
<keyword evidence="4" id="KW-0158">Chromosome</keyword>
<feature type="coiled-coil region" evidence="15">
    <location>
        <begin position="153"/>
        <end position="224"/>
    </location>
</feature>
<evidence type="ECO:0000256" key="12">
    <source>
        <dbReference type="ARBA" id="ARBA00023242"/>
    </source>
</evidence>
<feature type="domain" description="Zinc finger double-stranded RNA binding" evidence="17">
    <location>
        <begin position="40"/>
        <end position="64"/>
    </location>
</feature>
<dbReference type="GO" id="GO:0033314">
    <property type="term" value="P:mitotic DNA replication checkpoint signaling"/>
    <property type="evidence" value="ECO:0007669"/>
    <property type="project" value="TreeGrafter"/>
</dbReference>
<dbReference type="GO" id="GO:0005681">
    <property type="term" value="C:spliceosomal complex"/>
    <property type="evidence" value="ECO:0007669"/>
    <property type="project" value="InterPro"/>
</dbReference>
<keyword evidence="10" id="KW-0862">Zinc</keyword>
<protein>
    <recommendedName>
        <fullName evidence="3">Zinc finger protein 830</fullName>
    </recommendedName>
    <alternativeName>
        <fullName evidence="14">Coiled-coil domain-containing protein 16</fullName>
    </alternativeName>
</protein>
<feature type="domain" description="ZNF380 coiled-coil" evidence="18">
    <location>
        <begin position="133"/>
        <end position="212"/>
    </location>
</feature>
<dbReference type="PANTHER" id="PTHR13278:SF0">
    <property type="entry name" value="ZINC FINGER PROTEIN 830"/>
    <property type="match status" value="1"/>
</dbReference>
<evidence type="ECO:0000256" key="16">
    <source>
        <dbReference type="SAM" id="MobiDB-lite"/>
    </source>
</evidence>
<dbReference type="GO" id="GO:0033260">
    <property type="term" value="P:nuclear DNA replication"/>
    <property type="evidence" value="ECO:0007669"/>
    <property type="project" value="TreeGrafter"/>
</dbReference>
<keyword evidence="6" id="KW-0132">Cell division</keyword>
<evidence type="ECO:0000256" key="5">
    <source>
        <dbReference type="ARBA" id="ARBA00022473"/>
    </source>
</evidence>
<comment type="subcellular location">
    <subcellularLocation>
        <location evidence="1">Chromosome</location>
    </subcellularLocation>
    <subcellularLocation>
        <location evidence="2">Nucleus speckle</location>
    </subcellularLocation>
</comment>
<keyword evidence="20" id="KW-1185">Reference proteome</keyword>
<dbReference type="GO" id="GO:0008270">
    <property type="term" value="F:zinc ion binding"/>
    <property type="evidence" value="ECO:0007669"/>
    <property type="project" value="UniProtKB-KW"/>
</dbReference>
<dbReference type="InterPro" id="IPR036236">
    <property type="entry name" value="Znf_C2H2_sf"/>
</dbReference>